<dbReference type="EMBL" id="JBHMBW010000004">
    <property type="protein sequence ID" value="MFB9622869.1"/>
    <property type="molecule type" value="Genomic_DNA"/>
</dbReference>
<gene>
    <name evidence="2" type="ORF">ACFFSA_07230</name>
</gene>
<proteinExistence type="predicted"/>
<dbReference type="InterPro" id="IPR025164">
    <property type="entry name" value="Toastrack_DUF4097"/>
</dbReference>
<protein>
    <submittedName>
        <fullName evidence="2">DUF4097 domain-containing protein</fullName>
    </submittedName>
</protein>
<accession>A0ABV5RVR6</accession>
<reference evidence="2 3" key="1">
    <citation type="submission" date="2024-09" db="EMBL/GenBank/DDBJ databases">
        <authorList>
            <person name="Sun Q."/>
            <person name="Mori K."/>
        </authorList>
    </citation>
    <scope>NUCLEOTIDE SEQUENCE [LARGE SCALE GENOMIC DNA]</scope>
    <source>
        <strain evidence="2 3">JCM 3143</strain>
    </source>
</reference>
<keyword evidence="3" id="KW-1185">Reference proteome</keyword>
<dbReference type="Pfam" id="PF13349">
    <property type="entry name" value="DUF4097"/>
    <property type="match status" value="1"/>
</dbReference>
<dbReference type="Gene3D" id="2.160.20.120">
    <property type="match status" value="1"/>
</dbReference>
<dbReference type="RefSeq" id="WP_345002583.1">
    <property type="nucleotide sequence ID" value="NZ_BAAAXV010000011.1"/>
</dbReference>
<name>A0ABV5RVR6_9ACTN</name>
<sequence>MATPTQEEGNAMPTFDTPEPILAIIDMATANVRIDASDRTDTVVEVRPSDEFNDADVQAARHTQIEYADGRLLVRADKEQTGSASGWGLSLDRLIESPKDWARSLLLGSGSVDVTVSLPAGSRVDAKTEASLRCQGPLGEVSFTTSYGGIRIEQAGRLRLKSTYGDISVNRSSGHAEITGTHGGISIGEIDGTAAVKTAHGDVRLGEVTGELRLHSSHGDIAVDRALAGAVAKTAYGSVRIGEVVSGSVFMETTGGGLELGIPEGTAAWLDVSSKYGTVDVSLDSSDGPGQLDQVIEVRAHTTHGDIVIHRSDAPRRL</sequence>
<evidence type="ECO:0000259" key="1">
    <source>
        <dbReference type="Pfam" id="PF13349"/>
    </source>
</evidence>
<comment type="caution">
    <text evidence="2">The sequence shown here is derived from an EMBL/GenBank/DDBJ whole genome shotgun (WGS) entry which is preliminary data.</text>
</comment>
<dbReference type="Proteomes" id="UP001589532">
    <property type="component" value="Unassembled WGS sequence"/>
</dbReference>
<evidence type="ECO:0000313" key="3">
    <source>
        <dbReference type="Proteomes" id="UP001589532"/>
    </source>
</evidence>
<evidence type="ECO:0000313" key="2">
    <source>
        <dbReference type="EMBL" id="MFB9622869.1"/>
    </source>
</evidence>
<feature type="domain" description="DUF4097" evidence="1">
    <location>
        <begin position="25"/>
        <end position="309"/>
    </location>
</feature>
<organism evidence="2 3">
    <name type="scientific">Nonomuraea helvata</name>
    <dbReference type="NCBI Taxonomy" id="37484"/>
    <lineage>
        <taxon>Bacteria</taxon>
        <taxon>Bacillati</taxon>
        <taxon>Actinomycetota</taxon>
        <taxon>Actinomycetes</taxon>
        <taxon>Streptosporangiales</taxon>
        <taxon>Streptosporangiaceae</taxon>
        <taxon>Nonomuraea</taxon>
    </lineage>
</organism>